<evidence type="ECO:0000256" key="1">
    <source>
        <dbReference type="SAM" id="Phobius"/>
    </source>
</evidence>
<keyword evidence="1" id="KW-1133">Transmembrane helix</keyword>
<name>V4AWW9_LOTGI</name>
<dbReference type="EMBL" id="KB201292">
    <property type="protein sequence ID" value="ESO98026.1"/>
    <property type="molecule type" value="Genomic_DNA"/>
</dbReference>
<dbReference type="CTD" id="20242747"/>
<dbReference type="InterPro" id="IPR013783">
    <property type="entry name" value="Ig-like_fold"/>
</dbReference>
<keyword evidence="1" id="KW-0472">Membrane</keyword>
<evidence type="ECO:0000259" key="2">
    <source>
        <dbReference type="PROSITE" id="PS50853"/>
    </source>
</evidence>
<dbReference type="PROSITE" id="PS50853">
    <property type="entry name" value="FN3"/>
    <property type="match status" value="1"/>
</dbReference>
<dbReference type="CDD" id="cd00063">
    <property type="entry name" value="FN3"/>
    <property type="match status" value="1"/>
</dbReference>
<evidence type="ECO:0000313" key="4">
    <source>
        <dbReference type="Proteomes" id="UP000030746"/>
    </source>
</evidence>
<dbReference type="AlphaFoldDB" id="V4AWW9"/>
<dbReference type="KEGG" id="lgi:LOTGIDRAFT_174464"/>
<dbReference type="OrthoDB" id="6161934at2759"/>
<keyword evidence="1" id="KW-0812">Transmembrane</keyword>
<dbReference type="HOGENOM" id="CLU_125787_0_0_1"/>
<keyword evidence="4" id="KW-1185">Reference proteome</keyword>
<feature type="domain" description="Fibronectin type-III" evidence="2">
    <location>
        <begin position="1"/>
        <end position="71"/>
    </location>
</feature>
<feature type="transmembrane region" description="Helical" evidence="1">
    <location>
        <begin position="81"/>
        <end position="103"/>
    </location>
</feature>
<evidence type="ECO:0000313" key="3">
    <source>
        <dbReference type="EMBL" id="ESO98026.1"/>
    </source>
</evidence>
<dbReference type="GeneID" id="20242747"/>
<proteinExistence type="predicted"/>
<dbReference type="InterPro" id="IPR036116">
    <property type="entry name" value="FN3_sf"/>
</dbReference>
<gene>
    <name evidence="3" type="ORF">LOTGIDRAFT_174464</name>
</gene>
<protein>
    <recommendedName>
        <fullName evidence="2">Fibronectin type-III domain-containing protein</fullName>
    </recommendedName>
</protein>
<sequence length="151" mass="16779">MLRCVQHSTDDKTWVNSSTILDDTNNGRVDYCIEGLEPDTSYYIRVIASNKYGESLIGILSQSEPPKTASRQDMSSNEFDVVGLDIGIVLAILAAVVVGVILYKWRQGKGKEEETYVSIFIPWSIFLVNNTNKFQQVFTVRSTGANVFSGS</sequence>
<organism evidence="3 4">
    <name type="scientific">Lottia gigantea</name>
    <name type="common">Giant owl limpet</name>
    <dbReference type="NCBI Taxonomy" id="225164"/>
    <lineage>
        <taxon>Eukaryota</taxon>
        <taxon>Metazoa</taxon>
        <taxon>Spiralia</taxon>
        <taxon>Lophotrochozoa</taxon>
        <taxon>Mollusca</taxon>
        <taxon>Gastropoda</taxon>
        <taxon>Patellogastropoda</taxon>
        <taxon>Lottioidea</taxon>
        <taxon>Lottiidae</taxon>
        <taxon>Lottia</taxon>
    </lineage>
</organism>
<accession>V4AWW9</accession>
<dbReference type="Gene3D" id="2.60.40.10">
    <property type="entry name" value="Immunoglobulins"/>
    <property type="match status" value="1"/>
</dbReference>
<dbReference type="InterPro" id="IPR003961">
    <property type="entry name" value="FN3_dom"/>
</dbReference>
<dbReference type="SUPFAM" id="SSF49265">
    <property type="entry name" value="Fibronectin type III"/>
    <property type="match status" value="1"/>
</dbReference>
<reference evidence="3 4" key="1">
    <citation type="journal article" date="2013" name="Nature">
        <title>Insights into bilaterian evolution from three spiralian genomes.</title>
        <authorList>
            <person name="Simakov O."/>
            <person name="Marletaz F."/>
            <person name="Cho S.J."/>
            <person name="Edsinger-Gonzales E."/>
            <person name="Havlak P."/>
            <person name="Hellsten U."/>
            <person name="Kuo D.H."/>
            <person name="Larsson T."/>
            <person name="Lv J."/>
            <person name="Arendt D."/>
            <person name="Savage R."/>
            <person name="Osoegawa K."/>
            <person name="de Jong P."/>
            <person name="Grimwood J."/>
            <person name="Chapman J.A."/>
            <person name="Shapiro H."/>
            <person name="Aerts A."/>
            <person name="Otillar R.P."/>
            <person name="Terry A.Y."/>
            <person name="Boore J.L."/>
            <person name="Grigoriev I.V."/>
            <person name="Lindberg D.R."/>
            <person name="Seaver E.C."/>
            <person name="Weisblat D.A."/>
            <person name="Putnam N.H."/>
            <person name="Rokhsar D.S."/>
        </authorList>
    </citation>
    <scope>NUCLEOTIDE SEQUENCE [LARGE SCALE GENOMIC DNA]</scope>
</reference>
<dbReference type="RefSeq" id="XP_009051296.1">
    <property type="nucleotide sequence ID" value="XM_009053048.1"/>
</dbReference>
<dbReference type="Proteomes" id="UP000030746">
    <property type="component" value="Unassembled WGS sequence"/>
</dbReference>